<dbReference type="RefSeq" id="WP_245758136.1">
    <property type="nucleotide sequence ID" value="NZ_FOKW01000015.1"/>
</dbReference>
<dbReference type="EMBL" id="FOKW01000015">
    <property type="protein sequence ID" value="SFC70355.1"/>
    <property type="molecule type" value="Genomic_DNA"/>
</dbReference>
<gene>
    <name evidence="4" type="ORF">SAMN05444422_11571</name>
</gene>
<evidence type="ECO:0000259" key="3">
    <source>
        <dbReference type="Pfam" id="PF04967"/>
    </source>
</evidence>
<keyword evidence="2" id="KW-0804">Transcription</keyword>
<name>A0A1I1LBM3_NATHA</name>
<organism evidence="4 5">
    <name type="scientific">Natronobacterium haloterrestre</name>
    <name type="common">Halobiforma haloterrestris</name>
    <dbReference type="NCBI Taxonomy" id="148448"/>
    <lineage>
        <taxon>Archaea</taxon>
        <taxon>Methanobacteriati</taxon>
        <taxon>Methanobacteriota</taxon>
        <taxon>Stenosarchaea group</taxon>
        <taxon>Halobacteria</taxon>
        <taxon>Halobacteriales</taxon>
        <taxon>Natrialbaceae</taxon>
        <taxon>Natronobacterium</taxon>
    </lineage>
</organism>
<feature type="domain" description="HTH bat-type" evidence="3">
    <location>
        <begin position="31"/>
        <end position="79"/>
    </location>
</feature>
<dbReference type="InterPro" id="IPR007050">
    <property type="entry name" value="HTH_bacterioopsin"/>
</dbReference>
<evidence type="ECO:0000256" key="1">
    <source>
        <dbReference type="ARBA" id="ARBA00023015"/>
    </source>
</evidence>
<dbReference type="PANTHER" id="PTHR34236:SF1">
    <property type="entry name" value="DIMETHYL SULFOXIDE REDUCTASE TRANSCRIPTIONAL ACTIVATOR"/>
    <property type="match status" value="1"/>
</dbReference>
<keyword evidence="5" id="KW-1185">Reference proteome</keyword>
<evidence type="ECO:0000313" key="4">
    <source>
        <dbReference type="EMBL" id="SFC70355.1"/>
    </source>
</evidence>
<dbReference type="Proteomes" id="UP000199161">
    <property type="component" value="Unassembled WGS sequence"/>
</dbReference>
<dbReference type="Pfam" id="PF04967">
    <property type="entry name" value="HTH_10"/>
    <property type="match status" value="1"/>
</dbReference>
<evidence type="ECO:0000313" key="5">
    <source>
        <dbReference type="Proteomes" id="UP000199161"/>
    </source>
</evidence>
<evidence type="ECO:0000256" key="2">
    <source>
        <dbReference type="ARBA" id="ARBA00023163"/>
    </source>
</evidence>
<proteinExistence type="predicted"/>
<dbReference type="AlphaFoldDB" id="A0A1I1LBM3"/>
<protein>
    <submittedName>
        <fullName evidence="4">HTH DNA binding domain-containing protein</fullName>
    </submittedName>
</protein>
<keyword evidence="1" id="KW-0805">Transcription regulation</keyword>
<accession>A0A1I1LBM3</accession>
<dbReference type="PANTHER" id="PTHR34236">
    <property type="entry name" value="DIMETHYL SULFOXIDE REDUCTASE TRANSCRIPTIONAL ACTIVATOR"/>
    <property type="match status" value="1"/>
</dbReference>
<reference evidence="5" key="1">
    <citation type="submission" date="2016-10" db="EMBL/GenBank/DDBJ databases">
        <authorList>
            <person name="Varghese N."/>
            <person name="Submissions S."/>
        </authorList>
    </citation>
    <scope>NUCLEOTIDE SEQUENCE [LARGE SCALE GENOMIC DNA]</scope>
    <source>
        <strain evidence="5">DSM 13078</strain>
    </source>
</reference>
<sequence length="84" mass="9114">MREAAVSIGESALEAMGLEPLLALGREAGIQELEGIRTAVDMGYYEVPREATAEEVAAELELDSSTVTEHLQRAERNVLTRVLS</sequence>